<organism evidence="2 3">
    <name type="scientific">candidate division MSBL1 archaeon SCGC-AAA259E19</name>
    <dbReference type="NCBI Taxonomy" id="1698264"/>
    <lineage>
        <taxon>Archaea</taxon>
        <taxon>Methanobacteriati</taxon>
        <taxon>Methanobacteriota</taxon>
        <taxon>candidate division MSBL1</taxon>
    </lineage>
</organism>
<sequence length="1188" mass="125209">MTGKNTIGPSQIIVAIISAIMITTALFALAPSAGATGSTAGNAPEEPHGAAGTTYVENILIDNFVITDGGDVLEKAGTAGLSIGDNVYSFLSSTSSGENAVMFVDNTSTVTTGAYDNNDDILLITRKRYGTTRDDNFDSETINAFPTDVVYGAVGDGYQDNEAIIKNVSGTNTNLEATDNVIFTGFALLTDFSSSTKFVDSDHDGSIYRNGDAIVRTSDNTLSSGDTIVTDGTLGSMADFDAGNVRYTDNNGNSAYDNNEAIIDSSTNATTLEPGEVLVSGGANLRSFDDNDYVTDFQNTGSYDSGEAIWNFDTTAAELANGDSVVRSGRGKLRNFGSGTLAYSDNGTTGESFDLSYDAVWIENASGIDGQFDSGVDILVNNPTGSALNDGATGHDITTDNEIVYLDSNGDASFDFTSTTCEPVVHLGDGVTVADKGDLPTSTTVLDNQNPGAVTKHIDDYTEQVTQLSSLTINYPEDGTAGYDGTEAVIDASTNSAVLESGEVLTSGTANITGFANDQSKYIDANNNGSFETNEAIVSPDGGAADYALESADTIVRAGLADLTKFDNSGTPRTRFVDQDESTTYNDGEAILRDSGTLGKLDQTGLLNTGTENVITDGTAGCLSEFSSVGTSEGGKGGKGYMFVENDTIAGFSSEDEILKITRVSVDGGAPTLDGATLYDFADNQKHGGSGLYSDSSAIIEDGDTNEVYRDVLTGLTATNDLTNTAVENAQVSAVELWGDNGDGNFESGTDTNLGSFTWDNSENNWDITGLSVDISALDNRFFVTMDVASSVTSTYAMKGKVESITTYGTEFGTDTIDNFTNANAQYVTGAPMDKDFYETGKEVKVTIYDNNKNSDDADIEDFTITIRSDSETAGDDLQLTETSASSGVFEGRISLDGEPGEAGLYVQDDDLIWFTYGGSTVTDSAIVDDKAPIVENLLATKTVEGQFIKPVATDLNVDILENNGWTAEFSQDDNNFENLTGTGDAQPTDNVTWDGTQYADGSYDFSVTVTDNYGHTNSASLTLIVDNTAPQVTNPAADPAIIDNEESLSIELSVDVTDNVFADFAESGVSSVEVDVAPLQYGVDENYVAMSGSGNGTYTYTLAAENINQDNVGTYDLTVEATDNMGEASGWDANVDNSTSITVDVIEDDTNPVLENVTVTYPSGQVDEVKQGQTITVFYLVVLGSDY</sequence>
<gene>
    <name evidence="2" type="ORF">AKJ65_01495</name>
</gene>
<accession>A0A133UN28</accession>
<keyword evidence="1" id="KW-1133">Transmembrane helix</keyword>
<reference evidence="2 3" key="1">
    <citation type="journal article" date="2016" name="Sci. Rep.">
        <title>Metabolic traits of an uncultured archaeal lineage -MSBL1- from brine pools of the Red Sea.</title>
        <authorList>
            <person name="Mwirichia R."/>
            <person name="Alam I."/>
            <person name="Rashid M."/>
            <person name="Vinu M."/>
            <person name="Ba-Alawi W."/>
            <person name="Anthony Kamau A."/>
            <person name="Kamanda Ngugi D."/>
            <person name="Goker M."/>
            <person name="Klenk H.P."/>
            <person name="Bajic V."/>
            <person name="Stingl U."/>
        </authorList>
    </citation>
    <scope>NUCLEOTIDE SEQUENCE [LARGE SCALE GENOMIC DNA]</scope>
    <source>
        <strain evidence="2">SCGC-AAA259E19</strain>
    </source>
</reference>
<dbReference type="PATRIC" id="fig|1698264.3.peg.215"/>
<proteinExistence type="predicted"/>
<dbReference type="EMBL" id="LHXO01000012">
    <property type="protein sequence ID" value="KXA95546.1"/>
    <property type="molecule type" value="Genomic_DNA"/>
</dbReference>
<evidence type="ECO:0000256" key="1">
    <source>
        <dbReference type="SAM" id="Phobius"/>
    </source>
</evidence>
<evidence type="ECO:0000313" key="3">
    <source>
        <dbReference type="Proteomes" id="UP000070284"/>
    </source>
</evidence>
<feature type="transmembrane region" description="Helical" evidence="1">
    <location>
        <begin position="12"/>
        <end position="30"/>
    </location>
</feature>
<name>A0A133UN28_9EURY</name>
<keyword evidence="3" id="KW-1185">Reference proteome</keyword>
<dbReference type="AlphaFoldDB" id="A0A133UN28"/>
<dbReference type="Proteomes" id="UP000070284">
    <property type="component" value="Unassembled WGS sequence"/>
</dbReference>
<protein>
    <submittedName>
        <fullName evidence="2">Uncharacterized protein</fullName>
    </submittedName>
</protein>
<evidence type="ECO:0000313" key="2">
    <source>
        <dbReference type="EMBL" id="KXA95546.1"/>
    </source>
</evidence>
<keyword evidence="1" id="KW-0472">Membrane</keyword>
<keyword evidence="1" id="KW-0812">Transmembrane</keyword>
<comment type="caution">
    <text evidence="2">The sequence shown here is derived from an EMBL/GenBank/DDBJ whole genome shotgun (WGS) entry which is preliminary data.</text>
</comment>